<gene>
    <name evidence="7" type="primary">polC</name>
    <name evidence="7" type="ORF">PSA7680_02514</name>
</gene>
<comment type="catalytic activity">
    <reaction evidence="4">
        <text>DNA(n) + a 2'-deoxyribonucleoside 5'-triphosphate = DNA(n+1) + diphosphate</text>
        <dbReference type="Rhea" id="RHEA:22508"/>
        <dbReference type="Rhea" id="RHEA-COMP:17339"/>
        <dbReference type="Rhea" id="RHEA-COMP:17340"/>
        <dbReference type="ChEBI" id="CHEBI:33019"/>
        <dbReference type="ChEBI" id="CHEBI:61560"/>
        <dbReference type="ChEBI" id="CHEBI:173112"/>
        <dbReference type="EC" id="2.7.7.7"/>
    </reaction>
</comment>
<dbReference type="Pfam" id="PF00929">
    <property type="entry name" value="RNase_T"/>
    <property type="match status" value="1"/>
</dbReference>
<evidence type="ECO:0000259" key="6">
    <source>
        <dbReference type="SMART" id="SM00479"/>
    </source>
</evidence>
<organism evidence="7 8">
    <name type="scientific">Pseudoruegeria aquimaris</name>
    <dbReference type="NCBI Taxonomy" id="393663"/>
    <lineage>
        <taxon>Bacteria</taxon>
        <taxon>Pseudomonadati</taxon>
        <taxon>Pseudomonadota</taxon>
        <taxon>Alphaproteobacteria</taxon>
        <taxon>Rhodobacterales</taxon>
        <taxon>Roseobacteraceae</taxon>
        <taxon>Pseudoruegeria</taxon>
    </lineage>
</organism>
<evidence type="ECO:0000313" key="8">
    <source>
        <dbReference type="Proteomes" id="UP000193409"/>
    </source>
</evidence>
<evidence type="ECO:0000256" key="1">
    <source>
        <dbReference type="ARBA" id="ARBA00012417"/>
    </source>
</evidence>
<keyword evidence="5" id="KW-1133">Transmembrane helix</keyword>
<keyword evidence="8" id="KW-1185">Reference proteome</keyword>
<proteinExistence type="predicted"/>
<dbReference type="Gene3D" id="3.30.450.20">
    <property type="entry name" value="PAS domain"/>
    <property type="match status" value="1"/>
</dbReference>
<dbReference type="SUPFAM" id="SSF53098">
    <property type="entry name" value="Ribonuclease H-like"/>
    <property type="match status" value="1"/>
</dbReference>
<dbReference type="EMBL" id="FWFQ01000017">
    <property type="protein sequence ID" value="SLN48659.1"/>
    <property type="molecule type" value="Genomic_DNA"/>
</dbReference>
<dbReference type="OrthoDB" id="9804290at2"/>
<evidence type="ECO:0000313" key="7">
    <source>
        <dbReference type="EMBL" id="SLN48659.1"/>
    </source>
</evidence>
<dbReference type="CDD" id="cd06127">
    <property type="entry name" value="DEDDh"/>
    <property type="match status" value="1"/>
</dbReference>
<keyword evidence="7" id="KW-0808">Transferase</keyword>
<keyword evidence="5" id="KW-0472">Membrane</keyword>
<evidence type="ECO:0000256" key="2">
    <source>
        <dbReference type="ARBA" id="ARBA00025483"/>
    </source>
</evidence>
<dbReference type="GO" id="GO:0003677">
    <property type="term" value="F:DNA binding"/>
    <property type="evidence" value="ECO:0007669"/>
    <property type="project" value="InterPro"/>
</dbReference>
<dbReference type="AlphaFoldDB" id="A0A1Y5SUD8"/>
<reference evidence="7 8" key="1">
    <citation type="submission" date="2017-03" db="EMBL/GenBank/DDBJ databases">
        <authorList>
            <person name="Afonso C.L."/>
            <person name="Miller P.J."/>
            <person name="Scott M.A."/>
            <person name="Spackman E."/>
            <person name="Goraichik I."/>
            <person name="Dimitrov K.M."/>
            <person name="Suarez D.L."/>
            <person name="Swayne D.E."/>
        </authorList>
    </citation>
    <scope>NUCLEOTIDE SEQUENCE [LARGE SCALE GENOMIC DNA]</scope>
    <source>
        <strain evidence="7 8">CECT 7680</strain>
    </source>
</reference>
<evidence type="ECO:0000256" key="3">
    <source>
        <dbReference type="ARBA" id="ARBA00026073"/>
    </source>
</evidence>
<dbReference type="SMART" id="SM00479">
    <property type="entry name" value="EXOIII"/>
    <property type="match status" value="1"/>
</dbReference>
<comment type="function">
    <text evidence="2">DNA polymerase III is a complex, multichain enzyme responsible for most of the replicative synthesis in bacteria. The epsilon subunit contain the editing function and is a proofreading 3'-5' exonuclease.</text>
</comment>
<dbReference type="Proteomes" id="UP000193409">
    <property type="component" value="Unassembled WGS sequence"/>
</dbReference>
<evidence type="ECO:0000256" key="5">
    <source>
        <dbReference type="SAM" id="Phobius"/>
    </source>
</evidence>
<dbReference type="GO" id="GO:0045004">
    <property type="term" value="P:DNA replication proofreading"/>
    <property type="evidence" value="ECO:0007669"/>
    <property type="project" value="TreeGrafter"/>
</dbReference>
<keyword evidence="5" id="KW-0812">Transmembrane</keyword>
<comment type="subunit">
    <text evidence="3">DNA polymerase III contains a core (composed of alpha, epsilon and theta chains) that associates with a tau subunit. This core dimerizes to form the POLIII' complex. PolIII' associates with the gamma complex (composed of gamma, delta, delta', psi and chi chains) and with the beta chain to form the complete DNA polymerase III complex.</text>
</comment>
<dbReference type="EC" id="2.7.7.7" evidence="1"/>
<dbReference type="GO" id="GO:0008408">
    <property type="term" value="F:3'-5' exonuclease activity"/>
    <property type="evidence" value="ECO:0007669"/>
    <property type="project" value="TreeGrafter"/>
</dbReference>
<sequence>MIERLSLRLRIFLFFALVGLGGTAAVAGALAWGYVRLGEPEALSAFVTSGLVAGFTLLVMSAGIWLLFDEHVAKAVERLASDMRSRAHADVDGALDGSSAKYLGDLAPAAAAVASGLAETKTALQEAIARETATIEENRARLEAILAEVEAGIILCTADHEVAFYNGPARALFPEGRLGLGRPLFSCLKPGPLRHAQKRLQDAPPGTASDLLCVSEAGQILAGRMRLFSAGRQGGYLLSLRDVTAPLRNQLARDAALSGALEEMRRPAAGLQALLEVLDTDLPPEDRSRLLAAMAEETETLVGQITGLINRRMQEDRSGDWWPMPLIHAEDIRAGLAAGLGVPATAEALSLPCDGYALVQLATALGRRLQESGRGDGLKAALSRVAPGAALDLLWQGPPLSVTDLDAWLDAPFEAHLPGITGRRLLDVHGAEAWPERAAGGGHRLRILLPRTGTETEGGSGTEPKALPPAQADEPAAVYDFDLITRPAPPDIAQSPLRALPYVVFDTETTGLSVLKGDRIVQIAAVRIVNGRILQSERFNTLVNPERPIPPAATKIHHITDADVAHAPTLATAGKAFHDYCEGAVLVAHNAPFDIGMLRRDKAEFGAVFDHPVLDTVLLSAVVFGQSAEHSLDALAERLGVTIPPALRHTAHGDALATAQVFLKLLPMMEARGIRTFADATRKTREHGRLLADLN</sequence>
<protein>
    <recommendedName>
        <fullName evidence="1">DNA-directed DNA polymerase</fullName>
        <ecNumber evidence="1">2.7.7.7</ecNumber>
    </recommendedName>
</protein>
<dbReference type="NCBIfam" id="TIGR00573">
    <property type="entry name" value="dnaq"/>
    <property type="match status" value="1"/>
</dbReference>
<feature type="transmembrane region" description="Helical" evidence="5">
    <location>
        <begin position="12"/>
        <end position="34"/>
    </location>
</feature>
<name>A0A1Y5SUD8_9RHOB</name>
<dbReference type="RefSeq" id="WP_085869056.1">
    <property type="nucleotide sequence ID" value="NZ_FWFQ01000017.1"/>
</dbReference>
<feature type="domain" description="Exonuclease" evidence="6">
    <location>
        <begin position="501"/>
        <end position="671"/>
    </location>
</feature>
<dbReference type="PANTHER" id="PTHR30231:SF41">
    <property type="entry name" value="DNA POLYMERASE III SUBUNIT EPSILON"/>
    <property type="match status" value="1"/>
</dbReference>
<keyword evidence="7" id="KW-0548">Nucleotidyltransferase</keyword>
<dbReference type="InterPro" id="IPR036397">
    <property type="entry name" value="RNaseH_sf"/>
</dbReference>
<dbReference type="GO" id="GO:0005829">
    <property type="term" value="C:cytosol"/>
    <property type="evidence" value="ECO:0007669"/>
    <property type="project" value="TreeGrafter"/>
</dbReference>
<dbReference type="Gene3D" id="3.30.420.10">
    <property type="entry name" value="Ribonuclease H-like superfamily/Ribonuclease H"/>
    <property type="match status" value="1"/>
</dbReference>
<dbReference type="InterPro" id="IPR012337">
    <property type="entry name" value="RNaseH-like_sf"/>
</dbReference>
<accession>A0A1Y5SUD8</accession>
<dbReference type="PANTHER" id="PTHR30231">
    <property type="entry name" value="DNA POLYMERASE III SUBUNIT EPSILON"/>
    <property type="match status" value="1"/>
</dbReference>
<dbReference type="InterPro" id="IPR006054">
    <property type="entry name" value="DnaQ"/>
</dbReference>
<evidence type="ECO:0000256" key="4">
    <source>
        <dbReference type="ARBA" id="ARBA00049244"/>
    </source>
</evidence>
<feature type="transmembrane region" description="Helical" evidence="5">
    <location>
        <begin position="46"/>
        <end position="68"/>
    </location>
</feature>
<dbReference type="InterPro" id="IPR013520">
    <property type="entry name" value="Ribonucl_H"/>
</dbReference>
<dbReference type="FunFam" id="3.30.420.10:FF:000045">
    <property type="entry name" value="3'-5' exonuclease DinG"/>
    <property type="match status" value="1"/>
</dbReference>
<dbReference type="GO" id="GO:0003887">
    <property type="term" value="F:DNA-directed DNA polymerase activity"/>
    <property type="evidence" value="ECO:0007669"/>
    <property type="project" value="UniProtKB-EC"/>
</dbReference>